<feature type="transmembrane region" description="Helical" evidence="8">
    <location>
        <begin position="363"/>
        <end position="385"/>
    </location>
</feature>
<dbReference type="InterPro" id="IPR018093">
    <property type="entry name" value="BCCT_CS"/>
</dbReference>
<dbReference type="RefSeq" id="WP_309940144.1">
    <property type="nucleotide sequence ID" value="NZ_AP025305.1"/>
</dbReference>
<feature type="transmembrane region" description="Helical" evidence="8">
    <location>
        <begin position="459"/>
        <end position="478"/>
    </location>
</feature>
<dbReference type="Pfam" id="PF02028">
    <property type="entry name" value="BCCT"/>
    <property type="match status" value="1"/>
</dbReference>
<evidence type="ECO:0000313" key="10">
    <source>
        <dbReference type="Proteomes" id="UP001185092"/>
    </source>
</evidence>
<evidence type="ECO:0000313" key="9">
    <source>
        <dbReference type="EMBL" id="MDR6240247.1"/>
    </source>
</evidence>
<feature type="transmembrane region" description="Helical" evidence="8">
    <location>
        <begin position="272"/>
        <end position="292"/>
    </location>
</feature>
<evidence type="ECO:0000256" key="7">
    <source>
        <dbReference type="ARBA" id="ARBA00023136"/>
    </source>
</evidence>
<comment type="similarity">
    <text evidence="2">Belongs to the BCCT transporter (TC 2.A.15) family.</text>
</comment>
<evidence type="ECO:0000256" key="8">
    <source>
        <dbReference type="SAM" id="Phobius"/>
    </source>
</evidence>
<dbReference type="PANTHER" id="PTHR30047:SF7">
    <property type="entry name" value="HIGH-AFFINITY CHOLINE TRANSPORT PROTEIN"/>
    <property type="match status" value="1"/>
</dbReference>
<reference evidence="9" key="1">
    <citation type="submission" date="2023-07" db="EMBL/GenBank/DDBJ databases">
        <title>Genomic Encyclopedia of Type Strains, Phase IV (KMG-IV): sequencing the most valuable type-strain genomes for metagenomic binning, comparative biology and taxonomic classification.</title>
        <authorList>
            <person name="Goeker M."/>
        </authorList>
    </citation>
    <scope>NUCLEOTIDE SEQUENCE</scope>
    <source>
        <strain evidence="9">DSM 26174</strain>
    </source>
</reference>
<evidence type="ECO:0000256" key="3">
    <source>
        <dbReference type="ARBA" id="ARBA00022448"/>
    </source>
</evidence>
<dbReference type="NCBIfam" id="TIGR00842">
    <property type="entry name" value="bcct"/>
    <property type="match status" value="1"/>
</dbReference>
<dbReference type="Proteomes" id="UP001185092">
    <property type="component" value="Unassembled WGS sequence"/>
</dbReference>
<protein>
    <submittedName>
        <fullName evidence="9">Choline/glycine/proline betaine transport protein</fullName>
    </submittedName>
</protein>
<sequence>MRKNIKRSDKKTFFGLKVNGPVFVSSIAIILILVILTLFLGKPIEEWFAKIQGTISNFVGWFYILLLNAVLFFSLYLGFGKYSKIRLGGQEAKPDFTYKAWLAMLFSAGMGIGLLFWSVAEPIYHFKENPFMGKFGGQVAAAKLSMAITFMHWGVHPWALYSVVGLALAFFSFNRKLPLTVRSVFYPVLGKRIYGPLGDSIDTVSVLATIFGLATSLGLGVKQVNAGLSYLFDINNNEIVQVVLIFFITGLATLSLVLGLDKGIRVLSEWNMRIALVLLCFIVIIGPSLFIFKSFVQNLGFYIQNFFNMSFWTNSYAGIQSEDHWQNSWTIFYWSWWISWSPFVGIFIARISRGRTVKEFVSGVLLIPTLFTFFWMTAFGGSALYHELMGNHEISNAALADVSTAIYHLLEQYPYSVISSLITIILVGSFFVTSSDSGSFVVDMLTSGGRDDSPKGQKIFWASTQGCVAATLLIGGGLTALQTASIITAFPFALVIMIMGYSLLKSFNEYVDKHKNDKSTD</sequence>
<comment type="caution">
    <text evidence="9">The sequence shown here is derived from an EMBL/GenBank/DDBJ whole genome shotgun (WGS) entry which is preliminary data.</text>
</comment>
<evidence type="ECO:0000256" key="4">
    <source>
        <dbReference type="ARBA" id="ARBA00022475"/>
    </source>
</evidence>
<feature type="transmembrane region" description="Helical" evidence="8">
    <location>
        <begin position="155"/>
        <end position="173"/>
    </location>
</feature>
<name>A0AAE3XPK1_9BACT</name>
<dbReference type="GO" id="GO:0005886">
    <property type="term" value="C:plasma membrane"/>
    <property type="evidence" value="ECO:0007669"/>
    <property type="project" value="UniProtKB-SubCell"/>
</dbReference>
<evidence type="ECO:0000256" key="2">
    <source>
        <dbReference type="ARBA" id="ARBA00005658"/>
    </source>
</evidence>
<keyword evidence="5 8" id="KW-0812">Transmembrane</keyword>
<keyword evidence="7 8" id="KW-0472">Membrane</keyword>
<feature type="transmembrane region" description="Helical" evidence="8">
    <location>
        <begin position="331"/>
        <end position="351"/>
    </location>
</feature>
<feature type="transmembrane region" description="Helical" evidence="8">
    <location>
        <begin position="21"/>
        <end position="40"/>
    </location>
</feature>
<feature type="transmembrane region" description="Helical" evidence="8">
    <location>
        <begin position="484"/>
        <end position="504"/>
    </location>
</feature>
<gene>
    <name evidence="9" type="ORF">HNQ88_003313</name>
</gene>
<keyword evidence="3" id="KW-0813">Transport</keyword>
<feature type="transmembrane region" description="Helical" evidence="8">
    <location>
        <begin position="413"/>
        <end position="432"/>
    </location>
</feature>
<comment type="subcellular location">
    <subcellularLocation>
        <location evidence="1">Cell membrane</location>
        <topology evidence="1">Multi-pass membrane protein</topology>
    </subcellularLocation>
</comment>
<feature type="transmembrane region" description="Helical" evidence="8">
    <location>
        <begin position="239"/>
        <end position="260"/>
    </location>
</feature>
<feature type="transmembrane region" description="Helical" evidence="8">
    <location>
        <begin position="201"/>
        <end position="219"/>
    </location>
</feature>
<feature type="transmembrane region" description="Helical" evidence="8">
    <location>
        <begin position="60"/>
        <end position="79"/>
    </location>
</feature>
<evidence type="ECO:0000256" key="5">
    <source>
        <dbReference type="ARBA" id="ARBA00022692"/>
    </source>
</evidence>
<dbReference type="InterPro" id="IPR000060">
    <property type="entry name" value="BCCT_transptr"/>
</dbReference>
<keyword evidence="4" id="KW-1003">Cell membrane</keyword>
<dbReference type="GO" id="GO:0022857">
    <property type="term" value="F:transmembrane transporter activity"/>
    <property type="evidence" value="ECO:0007669"/>
    <property type="project" value="InterPro"/>
</dbReference>
<evidence type="ECO:0000256" key="6">
    <source>
        <dbReference type="ARBA" id="ARBA00022989"/>
    </source>
</evidence>
<accession>A0AAE3XPK1</accession>
<organism evidence="9 10">
    <name type="scientific">Aureibacter tunicatorum</name>
    <dbReference type="NCBI Taxonomy" id="866807"/>
    <lineage>
        <taxon>Bacteria</taxon>
        <taxon>Pseudomonadati</taxon>
        <taxon>Bacteroidota</taxon>
        <taxon>Cytophagia</taxon>
        <taxon>Cytophagales</taxon>
        <taxon>Persicobacteraceae</taxon>
        <taxon>Aureibacter</taxon>
    </lineage>
</organism>
<dbReference type="AlphaFoldDB" id="A0AAE3XPK1"/>
<keyword evidence="6 8" id="KW-1133">Transmembrane helix</keyword>
<feature type="transmembrane region" description="Helical" evidence="8">
    <location>
        <begin position="100"/>
        <end position="120"/>
    </location>
</feature>
<dbReference type="PROSITE" id="PS01303">
    <property type="entry name" value="BCCT"/>
    <property type="match status" value="1"/>
</dbReference>
<keyword evidence="10" id="KW-1185">Reference proteome</keyword>
<proteinExistence type="inferred from homology"/>
<dbReference type="EMBL" id="JAVDQD010000004">
    <property type="protein sequence ID" value="MDR6240247.1"/>
    <property type="molecule type" value="Genomic_DNA"/>
</dbReference>
<evidence type="ECO:0000256" key="1">
    <source>
        <dbReference type="ARBA" id="ARBA00004651"/>
    </source>
</evidence>
<dbReference type="PANTHER" id="PTHR30047">
    <property type="entry name" value="HIGH-AFFINITY CHOLINE TRANSPORT PROTEIN-RELATED"/>
    <property type="match status" value="1"/>
</dbReference>